<reference evidence="4 5" key="1">
    <citation type="submission" date="2015-11" db="EMBL/GenBank/DDBJ databases">
        <title>Draft genome sequences of new species of the genus Lactobacillus isolated from orchardgrass silage.</title>
        <authorList>
            <person name="Tohno M."/>
            <person name="Tanizawa Y."/>
            <person name="Arita M."/>
        </authorList>
    </citation>
    <scope>NUCLEOTIDE SEQUENCE [LARGE SCALE GENOMIC DNA]</scope>
    <source>
        <strain evidence="4 5">IWT126</strain>
    </source>
</reference>
<evidence type="ECO:0000313" key="4">
    <source>
        <dbReference type="EMBL" id="GAX00924.1"/>
    </source>
</evidence>
<protein>
    <submittedName>
        <fullName evidence="4">YigZ family protein</fullName>
    </submittedName>
</protein>
<dbReference type="SUPFAM" id="SSF54980">
    <property type="entry name" value="EF-G C-terminal domain-like"/>
    <property type="match status" value="1"/>
</dbReference>
<dbReference type="InterPro" id="IPR015796">
    <property type="entry name" value="Impact_YigZ-like"/>
</dbReference>
<organism evidence="4 5">
    <name type="scientific">Secundilactobacillus silagei JCM 19001</name>
    <dbReference type="NCBI Taxonomy" id="1302250"/>
    <lineage>
        <taxon>Bacteria</taxon>
        <taxon>Bacillati</taxon>
        <taxon>Bacillota</taxon>
        <taxon>Bacilli</taxon>
        <taxon>Lactobacillales</taxon>
        <taxon>Lactobacillaceae</taxon>
        <taxon>Secundilactobacillus</taxon>
    </lineage>
</organism>
<dbReference type="PROSITE" id="PS00910">
    <property type="entry name" value="UPF0029"/>
    <property type="match status" value="1"/>
</dbReference>
<dbReference type="GO" id="GO:0006446">
    <property type="term" value="P:regulation of translational initiation"/>
    <property type="evidence" value="ECO:0007669"/>
    <property type="project" value="TreeGrafter"/>
</dbReference>
<accession>A0A1Z5IGJ2</accession>
<dbReference type="InterPro" id="IPR035647">
    <property type="entry name" value="EFG_III/V"/>
</dbReference>
<dbReference type="OrthoDB" id="9813771at2"/>
<dbReference type="STRING" id="1302250.GCA_001313225_00772"/>
<dbReference type="GO" id="GO:0005737">
    <property type="term" value="C:cytoplasm"/>
    <property type="evidence" value="ECO:0007669"/>
    <property type="project" value="TreeGrafter"/>
</dbReference>
<keyword evidence="5" id="KW-1185">Reference proteome</keyword>
<sequence>MSKNYLTIKASGSHELEIKKSRFICSVQRATTKETADVFIESVRQANPKANHNCFAYMLGEHDEIQRESDDGEPSGTAGVPILEVLKRMALHDVVAVVTRYFGGTKLGAGGLIRAYSNSTSRAIEQVGLVKKVLQQDLILTVSYANYEKLNYHLEQQQINVVNTDYGSDVQVTIAADLALVDQVQTNIMNLLSGQVTIKASDEHYHEVDVPVYPDADTAKD</sequence>
<dbReference type="Pfam" id="PF01205">
    <property type="entry name" value="Impact_N"/>
    <property type="match status" value="1"/>
</dbReference>
<proteinExistence type="inferred from homology"/>
<comment type="similarity">
    <text evidence="1">Belongs to the IMPACT family.</text>
</comment>
<name>A0A1Z5IGJ2_9LACO</name>
<dbReference type="InterPro" id="IPR020569">
    <property type="entry name" value="UPF0029_Impact_CS"/>
</dbReference>
<dbReference type="InterPro" id="IPR020568">
    <property type="entry name" value="Ribosomal_Su5_D2-typ_SF"/>
</dbReference>
<feature type="domain" description="UPF0029" evidence="3">
    <location>
        <begin position="140"/>
        <end position="195"/>
    </location>
</feature>
<dbReference type="AlphaFoldDB" id="A0A1Z5IGJ2"/>
<dbReference type="PANTHER" id="PTHR16301:SF20">
    <property type="entry name" value="IMPACT FAMILY MEMBER YIGZ"/>
    <property type="match status" value="1"/>
</dbReference>
<dbReference type="InterPro" id="IPR001498">
    <property type="entry name" value="Impact_N"/>
</dbReference>
<dbReference type="SUPFAM" id="SSF54211">
    <property type="entry name" value="Ribosomal protein S5 domain 2-like"/>
    <property type="match status" value="1"/>
</dbReference>
<dbReference type="NCBIfam" id="TIGR00257">
    <property type="entry name" value="IMPACT_YIGZ"/>
    <property type="match status" value="1"/>
</dbReference>
<comment type="caution">
    <text evidence="4">The sequence shown here is derived from an EMBL/GenBank/DDBJ whole genome shotgun (WGS) entry which is preliminary data.</text>
</comment>
<gene>
    <name evidence="4" type="ORF">IWT126_00944</name>
</gene>
<dbReference type="InterPro" id="IPR015269">
    <property type="entry name" value="UPF0029_Impact_C"/>
</dbReference>
<dbReference type="InterPro" id="IPR036956">
    <property type="entry name" value="Impact_N_sf"/>
</dbReference>
<dbReference type="InterPro" id="IPR023582">
    <property type="entry name" value="Impact"/>
</dbReference>
<evidence type="ECO:0000259" key="2">
    <source>
        <dbReference type="Pfam" id="PF01205"/>
    </source>
</evidence>
<feature type="domain" description="Impact N-terminal" evidence="2">
    <location>
        <begin position="19"/>
        <end position="124"/>
    </location>
</feature>
<evidence type="ECO:0000256" key="1">
    <source>
        <dbReference type="ARBA" id="ARBA00007665"/>
    </source>
</evidence>
<evidence type="ECO:0000259" key="3">
    <source>
        <dbReference type="Pfam" id="PF09186"/>
    </source>
</evidence>
<dbReference type="RefSeq" id="WP_089136469.1">
    <property type="nucleotide sequence ID" value="NZ_BCMG01000004.1"/>
</dbReference>
<dbReference type="Gene3D" id="3.30.230.30">
    <property type="entry name" value="Impact, N-terminal domain"/>
    <property type="match status" value="1"/>
</dbReference>
<evidence type="ECO:0000313" key="5">
    <source>
        <dbReference type="Proteomes" id="UP000198402"/>
    </source>
</evidence>
<dbReference type="EMBL" id="BCMG01000004">
    <property type="protein sequence ID" value="GAX00924.1"/>
    <property type="molecule type" value="Genomic_DNA"/>
</dbReference>
<dbReference type="Proteomes" id="UP000198402">
    <property type="component" value="Unassembled WGS sequence"/>
</dbReference>
<dbReference type="Pfam" id="PF09186">
    <property type="entry name" value="DUF1949"/>
    <property type="match status" value="1"/>
</dbReference>
<dbReference type="Gene3D" id="3.30.70.240">
    <property type="match status" value="1"/>
</dbReference>
<dbReference type="PANTHER" id="PTHR16301">
    <property type="entry name" value="IMPACT-RELATED"/>
    <property type="match status" value="1"/>
</dbReference>